<evidence type="ECO:0000313" key="3">
    <source>
        <dbReference type="Proteomes" id="UP000244930"/>
    </source>
</evidence>
<accession>A0A2U8GQU3</accession>
<feature type="chain" id="PRO_5015978201" description="DUF2946 domain-containing protein" evidence="1">
    <location>
        <begin position="32"/>
        <end position="130"/>
    </location>
</feature>
<proteinExistence type="predicted"/>
<evidence type="ECO:0000313" key="2">
    <source>
        <dbReference type="EMBL" id="AWI74875.1"/>
    </source>
</evidence>
<protein>
    <recommendedName>
        <fullName evidence="4">DUF2946 domain-containing protein</fullName>
    </recommendedName>
</protein>
<dbReference type="EMBL" id="CP022187">
    <property type="protein sequence ID" value="AWI74875.1"/>
    <property type="molecule type" value="Genomic_DNA"/>
</dbReference>
<dbReference type="KEGG" id="acom:CEW83_06285"/>
<keyword evidence="1" id="KW-0732">Signal</keyword>
<organism evidence="2 3">
    <name type="scientific">Parazoarcus communis</name>
    <dbReference type="NCBI Taxonomy" id="41977"/>
    <lineage>
        <taxon>Bacteria</taxon>
        <taxon>Pseudomonadati</taxon>
        <taxon>Pseudomonadota</taxon>
        <taxon>Betaproteobacteria</taxon>
        <taxon>Rhodocyclales</taxon>
        <taxon>Zoogloeaceae</taxon>
        <taxon>Parazoarcus</taxon>
    </lineage>
</organism>
<feature type="signal peptide" evidence="1">
    <location>
        <begin position="1"/>
        <end position="31"/>
    </location>
</feature>
<evidence type="ECO:0000256" key="1">
    <source>
        <dbReference type="SAM" id="SignalP"/>
    </source>
</evidence>
<dbReference type="Pfam" id="PF11162">
    <property type="entry name" value="DUF2946"/>
    <property type="match status" value="1"/>
</dbReference>
<gene>
    <name evidence="2" type="ORF">CEW83_06285</name>
</gene>
<reference evidence="2 3" key="1">
    <citation type="submission" date="2017-06" db="EMBL/GenBank/DDBJ databases">
        <title>Azoarcus.</title>
        <authorList>
            <person name="Woo J.-H."/>
            <person name="Kim H.-S."/>
        </authorList>
    </citation>
    <scope>NUCLEOTIDE SEQUENCE [LARGE SCALE GENOMIC DNA]</scope>
    <source>
        <strain evidence="2 3">TSPY31</strain>
    </source>
</reference>
<sequence>MFIRRRQFRLAAWFATLAILLGALAPAVSQAMTVLGDGHQRWIEVCSASGMQWIAVDADSGQQGDDAPGASTASCPYCCPHAGSFGLPPELSAGFAVIGMAALEPPLFFSAPRPLFAWTASSPRAPPAAS</sequence>
<keyword evidence="3" id="KW-1185">Reference proteome</keyword>
<dbReference type="Proteomes" id="UP000244930">
    <property type="component" value="Chromosome"/>
</dbReference>
<dbReference type="RefSeq" id="WP_108948583.1">
    <property type="nucleotide sequence ID" value="NZ_CP022187.1"/>
</dbReference>
<name>A0A2U8GQU3_9RHOO</name>
<dbReference type="InterPro" id="IPR021333">
    <property type="entry name" value="DUF2946"/>
</dbReference>
<dbReference type="AlphaFoldDB" id="A0A2U8GQU3"/>
<evidence type="ECO:0008006" key="4">
    <source>
        <dbReference type="Google" id="ProtNLM"/>
    </source>
</evidence>